<dbReference type="PANTHER" id="PTHR47027">
    <property type="entry name" value="REVERSE TRANSCRIPTASE DOMAIN-CONTAINING PROTEIN"/>
    <property type="match status" value="1"/>
</dbReference>
<reference evidence="2 3" key="1">
    <citation type="journal article" date="2021" name="Elife">
        <title>Chloroplast acquisition without the gene transfer in kleptoplastic sea slugs, Plakobranchus ocellatus.</title>
        <authorList>
            <person name="Maeda T."/>
            <person name="Takahashi S."/>
            <person name="Yoshida T."/>
            <person name="Shimamura S."/>
            <person name="Takaki Y."/>
            <person name="Nagai Y."/>
            <person name="Toyoda A."/>
            <person name="Suzuki Y."/>
            <person name="Arimoto A."/>
            <person name="Ishii H."/>
            <person name="Satoh N."/>
            <person name="Nishiyama T."/>
            <person name="Hasebe M."/>
            <person name="Maruyama T."/>
            <person name="Minagawa J."/>
            <person name="Obokata J."/>
            <person name="Shigenobu S."/>
        </authorList>
    </citation>
    <scope>NUCLEOTIDE SEQUENCE [LARGE SCALE GENOMIC DNA]</scope>
</reference>
<evidence type="ECO:0000313" key="3">
    <source>
        <dbReference type="Proteomes" id="UP000735302"/>
    </source>
</evidence>
<gene>
    <name evidence="2" type="ORF">PoB_003087600</name>
</gene>
<evidence type="ECO:0000313" key="2">
    <source>
        <dbReference type="EMBL" id="GFO04371.1"/>
    </source>
</evidence>
<dbReference type="InterPro" id="IPR000477">
    <property type="entry name" value="RT_dom"/>
</dbReference>
<feature type="domain" description="Reverse transcriptase" evidence="1">
    <location>
        <begin position="47"/>
        <end position="131"/>
    </location>
</feature>
<dbReference type="EMBL" id="BLXT01003739">
    <property type="protein sequence ID" value="GFO04371.1"/>
    <property type="molecule type" value="Genomic_DNA"/>
</dbReference>
<dbReference type="PANTHER" id="PTHR47027:SF20">
    <property type="entry name" value="REVERSE TRANSCRIPTASE-LIKE PROTEIN WITH RNA-DIRECTED DNA POLYMERASE DOMAIN"/>
    <property type="match status" value="1"/>
</dbReference>
<name>A0AAV4A7X3_9GAST</name>
<keyword evidence="3" id="KW-1185">Reference proteome</keyword>
<keyword evidence="2" id="KW-0540">Nuclease</keyword>
<evidence type="ECO:0000259" key="1">
    <source>
        <dbReference type="Pfam" id="PF00078"/>
    </source>
</evidence>
<keyword evidence="2" id="KW-0255">Endonuclease</keyword>
<sequence length="138" mass="15685">MSVFLSVSLIVVSVFWWCQLSHDIILFMIIQSLYGKKTISAVFYIRIWFRKTVGVCQGCLLSSTLFTILLERIMTETLEDHEGTVPIGGRTLTNLRFADGKVGVAEKEEELAKLTERLDKISRKYGMEINAGSKQEFT</sequence>
<accession>A0AAV4A7X3</accession>
<dbReference type="GO" id="GO:0004519">
    <property type="term" value="F:endonuclease activity"/>
    <property type="evidence" value="ECO:0007669"/>
    <property type="project" value="UniProtKB-KW"/>
</dbReference>
<dbReference type="Pfam" id="PF00078">
    <property type="entry name" value="RVT_1"/>
    <property type="match status" value="1"/>
</dbReference>
<dbReference type="AlphaFoldDB" id="A0AAV4A7X3"/>
<proteinExistence type="predicted"/>
<comment type="caution">
    <text evidence="2">The sequence shown here is derived from an EMBL/GenBank/DDBJ whole genome shotgun (WGS) entry which is preliminary data.</text>
</comment>
<organism evidence="2 3">
    <name type="scientific">Plakobranchus ocellatus</name>
    <dbReference type="NCBI Taxonomy" id="259542"/>
    <lineage>
        <taxon>Eukaryota</taxon>
        <taxon>Metazoa</taxon>
        <taxon>Spiralia</taxon>
        <taxon>Lophotrochozoa</taxon>
        <taxon>Mollusca</taxon>
        <taxon>Gastropoda</taxon>
        <taxon>Heterobranchia</taxon>
        <taxon>Euthyneura</taxon>
        <taxon>Panpulmonata</taxon>
        <taxon>Sacoglossa</taxon>
        <taxon>Placobranchoidea</taxon>
        <taxon>Plakobranchidae</taxon>
        <taxon>Plakobranchus</taxon>
    </lineage>
</organism>
<keyword evidence="2" id="KW-0378">Hydrolase</keyword>
<dbReference type="Proteomes" id="UP000735302">
    <property type="component" value="Unassembled WGS sequence"/>
</dbReference>
<protein>
    <submittedName>
        <fullName evidence="2">Endonuclease-reverse transcriptase</fullName>
    </submittedName>
</protein>